<feature type="compositionally biased region" description="Low complexity" evidence="1">
    <location>
        <begin position="28"/>
        <end position="42"/>
    </location>
</feature>
<organism evidence="2 3">
    <name type="scientific">Arachis hypogaea</name>
    <name type="common">Peanut</name>
    <dbReference type="NCBI Taxonomy" id="3818"/>
    <lineage>
        <taxon>Eukaryota</taxon>
        <taxon>Viridiplantae</taxon>
        <taxon>Streptophyta</taxon>
        <taxon>Embryophyta</taxon>
        <taxon>Tracheophyta</taxon>
        <taxon>Spermatophyta</taxon>
        <taxon>Magnoliopsida</taxon>
        <taxon>eudicotyledons</taxon>
        <taxon>Gunneridae</taxon>
        <taxon>Pentapetalae</taxon>
        <taxon>rosids</taxon>
        <taxon>fabids</taxon>
        <taxon>Fabales</taxon>
        <taxon>Fabaceae</taxon>
        <taxon>Papilionoideae</taxon>
        <taxon>50 kb inversion clade</taxon>
        <taxon>dalbergioids sensu lato</taxon>
        <taxon>Dalbergieae</taxon>
        <taxon>Pterocarpus clade</taxon>
        <taxon>Arachis</taxon>
    </lineage>
</organism>
<dbReference type="AlphaFoldDB" id="A0A444YE51"/>
<proteinExistence type="predicted"/>
<feature type="compositionally biased region" description="Low complexity" evidence="1">
    <location>
        <begin position="68"/>
        <end position="79"/>
    </location>
</feature>
<feature type="region of interest" description="Disordered" evidence="1">
    <location>
        <begin position="68"/>
        <end position="108"/>
    </location>
</feature>
<gene>
    <name evidence="2" type="ORF">Ahy_B07g088305</name>
</gene>
<protein>
    <submittedName>
        <fullName evidence="2">Uncharacterized protein</fullName>
    </submittedName>
</protein>
<feature type="compositionally biased region" description="Polar residues" evidence="1">
    <location>
        <begin position="80"/>
        <end position="94"/>
    </location>
</feature>
<evidence type="ECO:0000313" key="3">
    <source>
        <dbReference type="Proteomes" id="UP000289738"/>
    </source>
</evidence>
<dbReference type="EMBL" id="SDMP01000017">
    <property type="protein sequence ID" value="RYR00200.1"/>
    <property type="molecule type" value="Genomic_DNA"/>
</dbReference>
<comment type="caution">
    <text evidence="2">The sequence shown here is derived from an EMBL/GenBank/DDBJ whole genome shotgun (WGS) entry which is preliminary data.</text>
</comment>
<keyword evidence="3" id="KW-1185">Reference proteome</keyword>
<name>A0A444YE51_ARAHY</name>
<reference evidence="2 3" key="1">
    <citation type="submission" date="2019-01" db="EMBL/GenBank/DDBJ databases">
        <title>Sequencing of cultivated peanut Arachis hypogaea provides insights into genome evolution and oil improvement.</title>
        <authorList>
            <person name="Chen X."/>
        </authorList>
    </citation>
    <scope>NUCLEOTIDE SEQUENCE [LARGE SCALE GENOMIC DNA]</scope>
    <source>
        <strain evidence="3">cv. Fuhuasheng</strain>
        <tissue evidence="2">Leaves</tissue>
    </source>
</reference>
<accession>A0A444YE51</accession>
<feature type="region of interest" description="Disordered" evidence="1">
    <location>
        <begin position="1"/>
        <end position="42"/>
    </location>
</feature>
<sequence>MLFADITTGRGVVNQPSGRGRGSVSCGTLGNSGSSPSTLTTPVTSSVAGASGESFIMVPNPNYVLTSTATTSPPSAQQPNVSMTLSQVTDATPKSSHRSDPANVPPPPPILNFIWDKEDDPIIRKIYDHGMGRRLQQMREDIREKCDHLISWLRPKIKKALYVHWETDEGFKYRRLITRANRASTRSSKYTGGSAMFMKTKDRLSKSLDRDATSSKTFKYTHALKENKKRFTYQRSADHYESYTQRLEAATQ</sequence>
<evidence type="ECO:0000256" key="1">
    <source>
        <dbReference type="SAM" id="MobiDB-lite"/>
    </source>
</evidence>
<dbReference type="Proteomes" id="UP000289738">
    <property type="component" value="Chromosome B07"/>
</dbReference>
<evidence type="ECO:0000313" key="2">
    <source>
        <dbReference type="EMBL" id="RYR00200.1"/>
    </source>
</evidence>